<organism evidence="6 7">
    <name type="scientific">Candidatus Campbellbacteria bacterium RIFCSPLOWO2_02_35_12</name>
    <dbReference type="NCBI Taxonomy" id="1797580"/>
    <lineage>
        <taxon>Bacteria</taxon>
        <taxon>Candidatus Campbelliibacteriota</taxon>
    </lineage>
</organism>
<protein>
    <recommendedName>
        <fullName evidence="5">Glycosyl hydrolases family 39 N-terminal catalytic domain-containing protein</fullName>
    </recommendedName>
</protein>
<accession>A0A1F5EK09</accession>
<evidence type="ECO:0000256" key="1">
    <source>
        <dbReference type="ARBA" id="ARBA00008875"/>
    </source>
</evidence>
<dbReference type="Proteomes" id="UP000186029">
    <property type="component" value="Unassembled WGS sequence"/>
</dbReference>
<keyword evidence="4" id="KW-0732">Signal</keyword>
<keyword evidence="3" id="KW-0326">Glycosidase</keyword>
<reference evidence="6 7" key="1">
    <citation type="journal article" date="2016" name="Nat. Commun.">
        <title>Thousands of microbial genomes shed light on interconnected biogeochemical processes in an aquifer system.</title>
        <authorList>
            <person name="Anantharaman K."/>
            <person name="Brown C.T."/>
            <person name="Hug L.A."/>
            <person name="Sharon I."/>
            <person name="Castelle C.J."/>
            <person name="Probst A.J."/>
            <person name="Thomas B.C."/>
            <person name="Singh A."/>
            <person name="Wilkins M.J."/>
            <person name="Karaoz U."/>
            <person name="Brodie E.L."/>
            <person name="Williams K.H."/>
            <person name="Hubbard S.S."/>
            <person name="Banfield J.F."/>
        </authorList>
    </citation>
    <scope>NUCLEOTIDE SEQUENCE [LARGE SCALE GENOMIC DNA]</scope>
</reference>
<dbReference type="GO" id="GO:0004553">
    <property type="term" value="F:hydrolase activity, hydrolyzing O-glycosyl compounds"/>
    <property type="evidence" value="ECO:0007669"/>
    <property type="project" value="TreeGrafter"/>
</dbReference>
<dbReference type="InterPro" id="IPR049166">
    <property type="entry name" value="GH39_cat"/>
</dbReference>
<keyword evidence="2" id="KW-0378">Hydrolase</keyword>
<dbReference type="PANTHER" id="PTHR12631">
    <property type="entry name" value="ALPHA-L-IDURONIDASE"/>
    <property type="match status" value="1"/>
</dbReference>
<evidence type="ECO:0000259" key="5">
    <source>
        <dbReference type="Pfam" id="PF01229"/>
    </source>
</evidence>
<dbReference type="InterPro" id="IPR051923">
    <property type="entry name" value="Glycosyl_Hydrolase_39"/>
</dbReference>
<comment type="caution">
    <text evidence="6">The sequence shown here is derived from an EMBL/GenBank/DDBJ whole genome shotgun (WGS) entry which is preliminary data.</text>
</comment>
<sequence length="689" mass="75964">MRKNITKFLLLVIAFTFALSINYIFAAWTGPIQAPPGGNTPTPVHIGTTNQVKDGGLGLNALSVFGNGYFQDNVGIGIVSPQAKLDVAGKIKVGDDSVSPTAGTIRWTGSDLEVYDGSVWKSLTSGDTTIITSDVTDCNNFGGNWVDSQGVCYFPAAGECPSGWTQKESYSSTQGNTCAGKSCLGTYGNDIYGTSCSTGSHFRTNKDKEDCAYMSINEFEAQYGNCSPKFIECLATQTEVGCVKTKPSGVVAAVTINIDASITMGQIRSFQAVNGGPATPFSGIMFPKEYLDMGIDLVRNHGALGPTDIDVIFPNFNADPNDPGNYNFKGADRYIKTMKDIGADIFFRLGYGWRPKVKYIPLKEHDKWAEIAKHIVMHYNGGWANGFNYDIKYWEVWNEPNNDIDTFWSGTDTEFYKLYETTAKKIKQYDPSLKIGGPALAIDINRGTGGTFAKGFMDHAKLTNSPLDFFSFHVYPYNPVQPSETAKNVRSFLNTAGFPNSVELVMSEWNLDGLYTAPVGLKPRKGITRDLTYSAFMASSYILMQDSEINKAIFFSGDEHGFLGIFEQSTYAWKKPAYVFKSFKDIKNNTPIRIKSSSTDTEYAVLAGMSSDNKQISILISNFQSPKEGFNLNINNIPLSNRPVKYERYVLDENRNFGLIESGSYNIKGSFVTSEDMVSQSVQLIKLFF</sequence>
<dbReference type="AlphaFoldDB" id="A0A1F5EK09"/>
<gene>
    <name evidence="6" type="ORF">A2Z61_00015</name>
</gene>
<evidence type="ECO:0000256" key="2">
    <source>
        <dbReference type="ARBA" id="ARBA00022801"/>
    </source>
</evidence>
<dbReference type="Gene3D" id="3.20.20.80">
    <property type="entry name" value="Glycosidases"/>
    <property type="match status" value="1"/>
</dbReference>
<dbReference type="InterPro" id="IPR017853">
    <property type="entry name" value="GH"/>
</dbReference>
<evidence type="ECO:0000313" key="7">
    <source>
        <dbReference type="Proteomes" id="UP000186029"/>
    </source>
</evidence>
<name>A0A1F5EK09_9BACT</name>
<proteinExistence type="inferred from homology"/>
<evidence type="ECO:0000313" key="6">
    <source>
        <dbReference type="EMBL" id="OGD67731.1"/>
    </source>
</evidence>
<evidence type="ECO:0000256" key="3">
    <source>
        <dbReference type="ARBA" id="ARBA00023295"/>
    </source>
</evidence>
<feature type="chain" id="PRO_5009224793" description="Glycosyl hydrolases family 39 N-terminal catalytic domain-containing protein" evidence="4">
    <location>
        <begin position="27"/>
        <end position="689"/>
    </location>
</feature>
<feature type="signal peptide" evidence="4">
    <location>
        <begin position="1"/>
        <end position="26"/>
    </location>
</feature>
<evidence type="ECO:0000256" key="4">
    <source>
        <dbReference type="SAM" id="SignalP"/>
    </source>
</evidence>
<dbReference type="Pfam" id="PF01229">
    <property type="entry name" value="Glyco_hydro_39"/>
    <property type="match status" value="1"/>
</dbReference>
<dbReference type="EMBL" id="MFAC01000005">
    <property type="protein sequence ID" value="OGD67731.1"/>
    <property type="molecule type" value="Genomic_DNA"/>
</dbReference>
<dbReference type="SUPFAM" id="SSF51445">
    <property type="entry name" value="(Trans)glycosidases"/>
    <property type="match status" value="1"/>
</dbReference>
<comment type="similarity">
    <text evidence="1">Belongs to the glycosyl hydrolase 39 family.</text>
</comment>
<dbReference type="PANTHER" id="PTHR12631:SF10">
    <property type="entry name" value="BETA-XYLOSIDASE-LIKE PROTEIN-RELATED"/>
    <property type="match status" value="1"/>
</dbReference>
<feature type="domain" description="Glycosyl hydrolases family 39 N-terminal catalytic" evidence="5">
    <location>
        <begin position="291"/>
        <end position="478"/>
    </location>
</feature>